<proteinExistence type="predicted"/>
<evidence type="ECO:0000256" key="1">
    <source>
        <dbReference type="SAM" id="MobiDB-lite"/>
    </source>
</evidence>
<dbReference type="AlphaFoldDB" id="A0A5C3QCQ7"/>
<evidence type="ECO:0000313" key="2">
    <source>
        <dbReference type="EMBL" id="TFK98849.1"/>
    </source>
</evidence>
<reference evidence="2 3" key="1">
    <citation type="journal article" date="2019" name="Nat. Ecol. Evol.">
        <title>Megaphylogeny resolves global patterns of mushroom evolution.</title>
        <authorList>
            <person name="Varga T."/>
            <person name="Krizsan K."/>
            <person name="Foldi C."/>
            <person name="Dima B."/>
            <person name="Sanchez-Garcia M."/>
            <person name="Sanchez-Ramirez S."/>
            <person name="Szollosi G.J."/>
            <person name="Szarkandi J.G."/>
            <person name="Papp V."/>
            <person name="Albert L."/>
            <person name="Andreopoulos W."/>
            <person name="Angelini C."/>
            <person name="Antonin V."/>
            <person name="Barry K.W."/>
            <person name="Bougher N.L."/>
            <person name="Buchanan P."/>
            <person name="Buyck B."/>
            <person name="Bense V."/>
            <person name="Catcheside P."/>
            <person name="Chovatia M."/>
            <person name="Cooper J."/>
            <person name="Damon W."/>
            <person name="Desjardin D."/>
            <person name="Finy P."/>
            <person name="Geml J."/>
            <person name="Haridas S."/>
            <person name="Hughes K."/>
            <person name="Justo A."/>
            <person name="Karasinski D."/>
            <person name="Kautmanova I."/>
            <person name="Kiss B."/>
            <person name="Kocsube S."/>
            <person name="Kotiranta H."/>
            <person name="LaButti K.M."/>
            <person name="Lechner B.E."/>
            <person name="Liimatainen K."/>
            <person name="Lipzen A."/>
            <person name="Lukacs Z."/>
            <person name="Mihaltcheva S."/>
            <person name="Morgado L.N."/>
            <person name="Niskanen T."/>
            <person name="Noordeloos M.E."/>
            <person name="Ohm R.A."/>
            <person name="Ortiz-Santana B."/>
            <person name="Ovrebo C."/>
            <person name="Racz N."/>
            <person name="Riley R."/>
            <person name="Savchenko A."/>
            <person name="Shiryaev A."/>
            <person name="Soop K."/>
            <person name="Spirin V."/>
            <person name="Szebenyi C."/>
            <person name="Tomsovsky M."/>
            <person name="Tulloss R.E."/>
            <person name="Uehling J."/>
            <person name="Grigoriev I.V."/>
            <person name="Vagvolgyi C."/>
            <person name="Papp T."/>
            <person name="Martin F.M."/>
            <person name="Miettinen O."/>
            <person name="Hibbett D.S."/>
            <person name="Nagy L.G."/>
        </authorList>
    </citation>
    <scope>NUCLEOTIDE SEQUENCE [LARGE SCALE GENOMIC DNA]</scope>
    <source>
        <strain evidence="2 3">CBS 309.79</strain>
    </source>
</reference>
<protein>
    <submittedName>
        <fullName evidence="2">Uncharacterized protein</fullName>
    </submittedName>
</protein>
<name>A0A5C3QCQ7_9AGAR</name>
<dbReference type="OrthoDB" id="436852at2759"/>
<dbReference type="Proteomes" id="UP000305067">
    <property type="component" value="Unassembled WGS sequence"/>
</dbReference>
<sequence length="99" mass="11121">MRDCEVDLVDQFFCPRCIEQHPTQNFVTTYKPRCLRGLQASDPSSPGACYQPSRGAFSKYCSDSCGVKHMQSKIGTWTKKGGKKDKLWDQVKNAGKKQG</sequence>
<dbReference type="EMBL" id="ML178837">
    <property type="protein sequence ID" value="TFK98849.1"/>
    <property type="molecule type" value="Genomic_DNA"/>
</dbReference>
<accession>A0A5C3QCQ7</accession>
<feature type="region of interest" description="Disordered" evidence="1">
    <location>
        <begin position="78"/>
        <end position="99"/>
    </location>
</feature>
<gene>
    <name evidence="2" type="ORF">BDV98DRAFT_511680</name>
</gene>
<evidence type="ECO:0000313" key="3">
    <source>
        <dbReference type="Proteomes" id="UP000305067"/>
    </source>
</evidence>
<keyword evidence="3" id="KW-1185">Reference proteome</keyword>
<organism evidence="2 3">
    <name type="scientific">Pterulicium gracile</name>
    <dbReference type="NCBI Taxonomy" id="1884261"/>
    <lineage>
        <taxon>Eukaryota</taxon>
        <taxon>Fungi</taxon>
        <taxon>Dikarya</taxon>
        <taxon>Basidiomycota</taxon>
        <taxon>Agaricomycotina</taxon>
        <taxon>Agaricomycetes</taxon>
        <taxon>Agaricomycetidae</taxon>
        <taxon>Agaricales</taxon>
        <taxon>Pleurotineae</taxon>
        <taxon>Pterulaceae</taxon>
        <taxon>Pterulicium</taxon>
    </lineage>
</organism>
<feature type="non-terminal residue" evidence="2">
    <location>
        <position position="99"/>
    </location>
</feature>
<dbReference type="STRING" id="1884261.A0A5C3QCQ7"/>